<sequence>MWRSSYPQITHKDLNVPTSCGGAATPQITHKDLNVPTSCGGAATPQITHKDLNVPTSCGGAATPQITHKDLNDPTSCERSYPQITHKDLNDPTSCGGAATPQITHKDLSDPTSCDNTALRYSLLVSSYKGKFGSVRYCVRAELDRPSQNALRCEREFEVEEPLDVNEPDLMAPATGSAHKRVTCLFIPDGQVSISARIQRKGFCEGEDISINAQFENTTSRMVVPKAAIIAKHTYSAEGRSKESREKLCCVRGNHIISGMCDTWQGKTLRVPKLRPSLLGCDIITVDYSLVIYLHIPGSEKLTLNLPLVIGTLSGVGSRTSSVSSWASLPLPPPPSWASLPQAPPSSWASLPHPPPSYSNISRDLDGPRTPLLQDYDGEEDEGGLVMRAPEVCPPTLHLCLPPPPAYSQTSVTSLDPEVSFRPQSLLWIQRSPSDLSHFFGALRGLLQTSVTSLESSEVSFRPQSLLWSAPRSPSDLSHFSGA</sequence>
<dbReference type="InterPro" id="IPR014752">
    <property type="entry name" value="Arrestin-like_C"/>
</dbReference>
<keyword evidence="16" id="KW-1185">Reference proteome</keyword>
<evidence type="ECO:0000256" key="13">
    <source>
        <dbReference type="ARBA" id="ARBA00046869"/>
    </source>
</evidence>
<dbReference type="InterPro" id="IPR014756">
    <property type="entry name" value="Ig_E-set"/>
</dbReference>
<evidence type="ECO:0000256" key="7">
    <source>
        <dbReference type="ARBA" id="ARBA00023015"/>
    </source>
</evidence>
<evidence type="ECO:0000259" key="14">
    <source>
        <dbReference type="SMART" id="SM01017"/>
    </source>
</evidence>
<dbReference type="Gene3D" id="2.60.40.640">
    <property type="match status" value="2"/>
</dbReference>
<evidence type="ECO:0000313" key="15">
    <source>
        <dbReference type="EMBL" id="KAK1895431.1"/>
    </source>
</evidence>
<dbReference type="GO" id="GO:0005737">
    <property type="term" value="C:cytoplasm"/>
    <property type="evidence" value="ECO:0007669"/>
    <property type="project" value="UniProtKB-SubCell"/>
</dbReference>
<comment type="function">
    <text evidence="12">May act as an oxidative stress mediator by inhibiting thioredoxin activity or by limiting its bioavailability. Interacts with COPS5 and restores COPS5-induced suppression of CDKN1B stability, blocking the COPS5-mediated translocation of CDKN1B from the nucleus to the cytoplasm. Functions as a transcriptional repressor, possibly by acting as a bridge molecule between transcription factors and corepressor complexes, and over-expression will induce G0/G1 cell cycle arrest. Required for the maturation of natural killer cells. Acts as a suppressor of tumor cell growth. Inhibits the proteasomal degradation of DDIT4, and thereby contributes to the inhibition of the mammalian target of rapamycin complex 1 (mTORC1).</text>
</comment>
<dbReference type="Pfam" id="PF02752">
    <property type="entry name" value="Arrestin_C"/>
    <property type="match status" value="1"/>
</dbReference>
<reference evidence="15" key="1">
    <citation type="submission" date="2023-04" db="EMBL/GenBank/DDBJ databases">
        <title>Chromosome-level genome of Chaenocephalus aceratus.</title>
        <authorList>
            <person name="Park H."/>
        </authorList>
    </citation>
    <scope>NUCLEOTIDE SEQUENCE</scope>
    <source>
        <strain evidence="15">DE</strain>
        <tissue evidence="15">Muscle</tissue>
    </source>
</reference>
<protein>
    <recommendedName>
        <fullName evidence="11">Thioredoxin-interacting protein</fullName>
    </recommendedName>
</protein>
<evidence type="ECO:0000256" key="6">
    <source>
        <dbReference type="ARBA" id="ARBA00022843"/>
    </source>
</evidence>
<evidence type="ECO:0000256" key="1">
    <source>
        <dbReference type="ARBA" id="ARBA00004496"/>
    </source>
</evidence>
<gene>
    <name evidence="15" type="ORF">KUDE01_020882</name>
</gene>
<dbReference type="InterPro" id="IPR011021">
    <property type="entry name" value="Arrestin-like_N"/>
</dbReference>
<dbReference type="EMBL" id="JASDAP010000010">
    <property type="protein sequence ID" value="KAK1895431.1"/>
    <property type="molecule type" value="Genomic_DNA"/>
</dbReference>
<dbReference type="SUPFAM" id="SSF81296">
    <property type="entry name" value="E set domains"/>
    <property type="match status" value="1"/>
</dbReference>
<keyword evidence="7" id="KW-0805">Transcription regulation</keyword>
<feature type="domain" description="Arrestin C-terminal-like" evidence="14">
    <location>
        <begin position="188"/>
        <end position="315"/>
    </location>
</feature>
<dbReference type="InterPro" id="IPR050357">
    <property type="entry name" value="Arrestin_domain-protein"/>
</dbReference>
<keyword evidence="6" id="KW-0832">Ubl conjugation</keyword>
<dbReference type="AlphaFoldDB" id="A0AAD9FBR3"/>
<comment type="similarity">
    <text evidence="2">Belongs to the arrestin family.</text>
</comment>
<keyword evidence="10" id="KW-0131">Cell cycle</keyword>
<dbReference type="GO" id="GO:0031625">
    <property type="term" value="F:ubiquitin protein ligase binding"/>
    <property type="evidence" value="ECO:0007669"/>
    <property type="project" value="TreeGrafter"/>
</dbReference>
<evidence type="ECO:0000256" key="10">
    <source>
        <dbReference type="ARBA" id="ARBA00023306"/>
    </source>
</evidence>
<dbReference type="PANTHER" id="PTHR11188">
    <property type="entry name" value="ARRESTIN DOMAIN CONTAINING PROTEIN"/>
    <property type="match status" value="1"/>
</dbReference>
<keyword evidence="9" id="KW-0804">Transcription</keyword>
<evidence type="ECO:0000256" key="2">
    <source>
        <dbReference type="ARBA" id="ARBA00005298"/>
    </source>
</evidence>
<evidence type="ECO:0000256" key="4">
    <source>
        <dbReference type="ARBA" id="ARBA00022499"/>
    </source>
</evidence>
<keyword evidence="3" id="KW-0963">Cytoplasm</keyword>
<evidence type="ECO:0000256" key="9">
    <source>
        <dbReference type="ARBA" id="ARBA00023163"/>
    </source>
</evidence>
<evidence type="ECO:0000256" key="11">
    <source>
        <dbReference type="ARBA" id="ARBA00039479"/>
    </source>
</evidence>
<dbReference type="InterPro" id="IPR011022">
    <property type="entry name" value="Arrestin_C-like"/>
</dbReference>
<dbReference type="SMART" id="SM01017">
    <property type="entry name" value="Arrestin_C"/>
    <property type="match status" value="1"/>
</dbReference>
<dbReference type="Pfam" id="PF00339">
    <property type="entry name" value="Arrestin_N"/>
    <property type="match status" value="1"/>
</dbReference>
<dbReference type="PANTHER" id="PTHR11188:SF14">
    <property type="entry name" value="THIOREDOXIN-INTERACTING PROTEIN"/>
    <property type="match status" value="1"/>
</dbReference>
<evidence type="ECO:0000256" key="5">
    <source>
        <dbReference type="ARBA" id="ARBA00022553"/>
    </source>
</evidence>
<comment type="caution">
    <text evidence="15">The sequence shown here is derived from an EMBL/GenBank/DDBJ whole genome shotgun (WGS) entry which is preliminary data.</text>
</comment>
<comment type="subunit">
    <text evidence="13">Homodimer; disulfide-linked. Interacts with TXN/thioredoxin through its redox-active site. Interacts with transcriptional repressors ZBTB16, ZBTB32 and HDAC1. Interacts with DDIT4.</text>
</comment>
<keyword evidence="8" id="KW-1015">Disulfide bond</keyword>
<evidence type="ECO:0000256" key="3">
    <source>
        <dbReference type="ARBA" id="ARBA00022490"/>
    </source>
</evidence>
<comment type="subcellular location">
    <subcellularLocation>
        <location evidence="1">Cytoplasm</location>
    </subcellularLocation>
</comment>
<dbReference type="GO" id="GO:0015031">
    <property type="term" value="P:protein transport"/>
    <property type="evidence" value="ECO:0007669"/>
    <property type="project" value="TreeGrafter"/>
</dbReference>
<keyword evidence="4" id="KW-1017">Isopeptide bond</keyword>
<organism evidence="15 16">
    <name type="scientific">Dissostichus eleginoides</name>
    <name type="common">Patagonian toothfish</name>
    <name type="synonym">Dissostichus amissus</name>
    <dbReference type="NCBI Taxonomy" id="100907"/>
    <lineage>
        <taxon>Eukaryota</taxon>
        <taxon>Metazoa</taxon>
        <taxon>Chordata</taxon>
        <taxon>Craniata</taxon>
        <taxon>Vertebrata</taxon>
        <taxon>Euteleostomi</taxon>
        <taxon>Actinopterygii</taxon>
        <taxon>Neopterygii</taxon>
        <taxon>Teleostei</taxon>
        <taxon>Neoteleostei</taxon>
        <taxon>Acanthomorphata</taxon>
        <taxon>Eupercaria</taxon>
        <taxon>Perciformes</taxon>
        <taxon>Notothenioidei</taxon>
        <taxon>Nototheniidae</taxon>
        <taxon>Dissostichus</taxon>
    </lineage>
</organism>
<dbReference type="Proteomes" id="UP001228049">
    <property type="component" value="Unassembled WGS sequence"/>
</dbReference>
<accession>A0AAD9FBR3</accession>
<keyword evidence="5" id="KW-0597">Phosphoprotein</keyword>
<evidence type="ECO:0000256" key="8">
    <source>
        <dbReference type="ARBA" id="ARBA00023157"/>
    </source>
</evidence>
<evidence type="ECO:0000313" key="16">
    <source>
        <dbReference type="Proteomes" id="UP001228049"/>
    </source>
</evidence>
<name>A0AAD9FBR3_DISEL</name>
<proteinExistence type="inferred from homology"/>
<dbReference type="GO" id="GO:0007399">
    <property type="term" value="P:nervous system development"/>
    <property type="evidence" value="ECO:0007669"/>
    <property type="project" value="UniProtKB-ARBA"/>
</dbReference>
<evidence type="ECO:0000256" key="12">
    <source>
        <dbReference type="ARBA" id="ARBA00045565"/>
    </source>
</evidence>